<dbReference type="SMART" id="SM00343">
    <property type="entry name" value="ZnF_C2HC"/>
    <property type="match status" value="1"/>
</dbReference>
<protein>
    <recommendedName>
        <fullName evidence="3">CCHC-type domain-containing protein</fullName>
    </recommendedName>
</protein>
<reference evidence="4 5" key="1">
    <citation type="journal article" date="2014" name="BMC Genomics">
        <title>Adaptive genomic structural variation in the grape powdery mildew pathogen, Erysiphe necator.</title>
        <authorList>
            <person name="Jones L."/>
            <person name="Riaz S."/>
            <person name="Morales-Cruz A."/>
            <person name="Amrine K.C."/>
            <person name="McGuire B."/>
            <person name="Gubler W.D."/>
            <person name="Walker M.A."/>
            <person name="Cantu D."/>
        </authorList>
    </citation>
    <scope>NUCLEOTIDE SEQUENCE [LARGE SCALE GENOMIC DNA]</scope>
    <source>
        <strain evidence="5">c</strain>
    </source>
</reference>
<dbReference type="GO" id="GO:0008270">
    <property type="term" value="F:zinc ion binding"/>
    <property type="evidence" value="ECO:0007669"/>
    <property type="project" value="UniProtKB-KW"/>
</dbReference>
<evidence type="ECO:0000256" key="2">
    <source>
        <dbReference type="SAM" id="MobiDB-lite"/>
    </source>
</evidence>
<evidence type="ECO:0000259" key="3">
    <source>
        <dbReference type="PROSITE" id="PS50158"/>
    </source>
</evidence>
<dbReference type="InterPro" id="IPR025724">
    <property type="entry name" value="GAG-pre-integrase_dom"/>
</dbReference>
<evidence type="ECO:0000256" key="1">
    <source>
        <dbReference type="PROSITE-ProRule" id="PRU00047"/>
    </source>
</evidence>
<comment type="caution">
    <text evidence="4">The sequence shown here is derived from an EMBL/GenBank/DDBJ whole genome shotgun (WGS) entry which is preliminary data.</text>
</comment>
<keyword evidence="1" id="KW-0863">Zinc-finger</keyword>
<keyword evidence="1" id="KW-0862">Zinc</keyword>
<sequence length="646" mass="73236">MINLFESTYRRTGIIQVVALWERLSGLKYTGSCPVKFVTKFKTEARNYQAAGGQSSSTHLMILFKQAVKDKARKWHNMVSSLSRFHEWKLEQLLQDSISSNFERIGRSDGLTKNSQADIRRVLSNTQIEKDKSPKKKQHGKGDAGKGRGKRIRCWRCKSEGHFANKCPKRNTKSSINNTNSGHVAPPAGLTNEYCVVSEDETSSINYSAKVLPQNFEDLVDLYDREMARRSVDTASQELPEIESPVGSINIAQQILSTSSLSSTTDKWLFDTGADIDATNRRINLVPEKIVDLRPKQFPVQTGSGIVFAECVGEVLLPLKGIKSERTVIRLKYVVCLKSLPLNIISGERFYRRGGYIDRNRIVNPEGRTITHIDTERRRFFLWLHGRPEPLKSVGPHKPVTHHMSSKLEVFKKSKSTTNNAEDQEFKVAYNACYTNGIFKMSDDVTRRLIHWHRRLCHPSADRLKWTIKDTIDIDLDPSDVKSLPCEACDMGKSVKFTTSSRRQRMENVGEEWHCDVGSLSPMSLEGYEYFCLTKEDVSRYRIFRALKKSEAAEELKTILSRANSELRLRHNLRPAKSKSPPSRGAGVNAQYALHVWNSQEDSQNPSLQDLPFITAGLNCLHFYITFPSAPFFTKPPTIGPGSIEC</sequence>
<dbReference type="SUPFAM" id="SSF57756">
    <property type="entry name" value="Retrovirus zinc finger-like domains"/>
    <property type="match status" value="1"/>
</dbReference>
<feature type="region of interest" description="Disordered" evidence="2">
    <location>
        <begin position="125"/>
        <end position="148"/>
    </location>
</feature>
<dbReference type="Gene3D" id="4.10.60.10">
    <property type="entry name" value="Zinc finger, CCHC-type"/>
    <property type="match status" value="1"/>
</dbReference>
<dbReference type="InterPro" id="IPR036875">
    <property type="entry name" value="Znf_CCHC_sf"/>
</dbReference>
<evidence type="ECO:0000313" key="4">
    <source>
        <dbReference type="EMBL" id="KHJ34176.1"/>
    </source>
</evidence>
<dbReference type="HOGENOM" id="CLU_424012_0_0_1"/>
<dbReference type="EMBL" id="JNVN01001002">
    <property type="protein sequence ID" value="KHJ34176.1"/>
    <property type="molecule type" value="Genomic_DNA"/>
</dbReference>
<organism evidence="4 5">
    <name type="scientific">Uncinula necator</name>
    <name type="common">Grape powdery mildew</name>
    <dbReference type="NCBI Taxonomy" id="52586"/>
    <lineage>
        <taxon>Eukaryota</taxon>
        <taxon>Fungi</taxon>
        <taxon>Dikarya</taxon>
        <taxon>Ascomycota</taxon>
        <taxon>Pezizomycotina</taxon>
        <taxon>Leotiomycetes</taxon>
        <taxon>Erysiphales</taxon>
        <taxon>Erysiphaceae</taxon>
        <taxon>Erysiphe</taxon>
    </lineage>
</organism>
<dbReference type="GO" id="GO:0003676">
    <property type="term" value="F:nucleic acid binding"/>
    <property type="evidence" value="ECO:0007669"/>
    <property type="project" value="InterPro"/>
</dbReference>
<dbReference type="InterPro" id="IPR001878">
    <property type="entry name" value="Znf_CCHC"/>
</dbReference>
<keyword evidence="1" id="KW-0479">Metal-binding</keyword>
<keyword evidence="5" id="KW-1185">Reference proteome</keyword>
<accession>A0A0B1PB47</accession>
<dbReference type="Pfam" id="PF00098">
    <property type="entry name" value="zf-CCHC"/>
    <property type="match status" value="1"/>
</dbReference>
<gene>
    <name evidence="4" type="ORF">EV44_g3800</name>
</gene>
<proteinExistence type="predicted"/>
<dbReference type="PROSITE" id="PS50158">
    <property type="entry name" value="ZF_CCHC"/>
    <property type="match status" value="1"/>
</dbReference>
<name>A0A0B1PB47_UNCNE</name>
<dbReference type="Pfam" id="PF13976">
    <property type="entry name" value="gag_pre-integrs"/>
    <property type="match status" value="1"/>
</dbReference>
<feature type="domain" description="CCHC-type" evidence="3">
    <location>
        <begin position="153"/>
        <end position="169"/>
    </location>
</feature>
<dbReference type="AlphaFoldDB" id="A0A0B1PB47"/>
<dbReference type="Proteomes" id="UP000030854">
    <property type="component" value="Unassembled WGS sequence"/>
</dbReference>
<evidence type="ECO:0000313" key="5">
    <source>
        <dbReference type="Proteomes" id="UP000030854"/>
    </source>
</evidence>